<dbReference type="InterPro" id="IPR039865">
    <property type="entry name" value="PPP2R3C"/>
</dbReference>
<proteinExistence type="predicted"/>
<dbReference type="GO" id="GO:0005737">
    <property type="term" value="C:cytoplasm"/>
    <property type="evidence" value="ECO:0007669"/>
    <property type="project" value="UniProtKB-SubCell"/>
</dbReference>
<dbReference type="GO" id="GO:0000226">
    <property type="term" value="P:microtubule cytoskeleton organization"/>
    <property type="evidence" value="ECO:0007669"/>
    <property type="project" value="TreeGrafter"/>
</dbReference>
<dbReference type="GO" id="GO:0005819">
    <property type="term" value="C:spindle"/>
    <property type="evidence" value="ECO:0007669"/>
    <property type="project" value="TreeGrafter"/>
</dbReference>
<gene>
    <name evidence="4" type="ORF">PGLA1383_LOCUS38955</name>
</gene>
<dbReference type="GO" id="GO:0035303">
    <property type="term" value="P:regulation of dephosphorylation"/>
    <property type="evidence" value="ECO:0007669"/>
    <property type="project" value="InterPro"/>
</dbReference>
<dbReference type="OrthoDB" id="10265007at2759"/>
<feature type="non-terminal residue" evidence="4">
    <location>
        <position position="180"/>
    </location>
</feature>
<dbReference type="AlphaFoldDB" id="A0A813GFH7"/>
<accession>A0A813GFH7</accession>
<protein>
    <submittedName>
        <fullName evidence="4">Uncharacterized protein</fullName>
    </submittedName>
</protein>
<comment type="caution">
    <text evidence="4">The sequence shown here is derived from an EMBL/GenBank/DDBJ whole genome shotgun (WGS) entry which is preliminary data.</text>
</comment>
<evidence type="ECO:0000313" key="5">
    <source>
        <dbReference type="Proteomes" id="UP000654075"/>
    </source>
</evidence>
<dbReference type="Proteomes" id="UP000654075">
    <property type="component" value="Unassembled WGS sequence"/>
</dbReference>
<sequence length="180" mass="20876">MPNAPMSRFGDALDRLRGYKGDVPPRSQQEMEANEEKEFQKIQELERLSAEARCPSLRSIPRFYEGKASSLDESSTLRPRVLREARSHLLQRKSSKELLDEEDLHAILALLKEYARDRQMTSICDGNSDIEVIDYDGFSKIRAELLKRGERFRQFFLPSTFLKFPRDHSGCIAIVPFFTF</sequence>
<keyword evidence="2" id="KW-0963">Cytoplasm</keyword>
<feature type="compositionally biased region" description="Basic and acidic residues" evidence="3">
    <location>
        <begin position="11"/>
        <end position="20"/>
    </location>
</feature>
<organism evidence="4 5">
    <name type="scientific">Polarella glacialis</name>
    <name type="common">Dinoflagellate</name>
    <dbReference type="NCBI Taxonomy" id="89957"/>
    <lineage>
        <taxon>Eukaryota</taxon>
        <taxon>Sar</taxon>
        <taxon>Alveolata</taxon>
        <taxon>Dinophyceae</taxon>
        <taxon>Suessiales</taxon>
        <taxon>Suessiaceae</taxon>
        <taxon>Polarella</taxon>
    </lineage>
</organism>
<evidence type="ECO:0000256" key="2">
    <source>
        <dbReference type="ARBA" id="ARBA00022490"/>
    </source>
</evidence>
<dbReference type="GO" id="GO:0030865">
    <property type="term" value="P:cortical cytoskeleton organization"/>
    <property type="evidence" value="ECO:0007669"/>
    <property type="project" value="TreeGrafter"/>
</dbReference>
<dbReference type="PANTHER" id="PTHR12085:SF3">
    <property type="entry name" value="SERINE_THREONINE-PROTEIN PHOSPHATASE 2A REGULATORY SUBUNIT B'' SUBUNIT GAMMA"/>
    <property type="match status" value="1"/>
</dbReference>
<evidence type="ECO:0000256" key="3">
    <source>
        <dbReference type="SAM" id="MobiDB-lite"/>
    </source>
</evidence>
<name>A0A813GFH7_POLGL</name>
<keyword evidence="5" id="KW-1185">Reference proteome</keyword>
<comment type="subcellular location">
    <subcellularLocation>
        <location evidence="1">Cytoplasm</location>
    </subcellularLocation>
</comment>
<evidence type="ECO:0000256" key="1">
    <source>
        <dbReference type="ARBA" id="ARBA00004496"/>
    </source>
</evidence>
<evidence type="ECO:0000313" key="4">
    <source>
        <dbReference type="EMBL" id="CAE8621436.1"/>
    </source>
</evidence>
<reference evidence="4" key="1">
    <citation type="submission" date="2021-02" db="EMBL/GenBank/DDBJ databases">
        <authorList>
            <person name="Dougan E. K."/>
            <person name="Rhodes N."/>
            <person name="Thang M."/>
            <person name="Chan C."/>
        </authorList>
    </citation>
    <scope>NUCLEOTIDE SEQUENCE</scope>
</reference>
<feature type="region of interest" description="Disordered" evidence="3">
    <location>
        <begin position="1"/>
        <end position="34"/>
    </location>
</feature>
<dbReference type="PANTHER" id="PTHR12085">
    <property type="entry name" value="SERINE/THREONINE-PROTEIN PHOSPHATASE 2A REGULATORY SUBUNIT B'' SUBUNIT GAMMA"/>
    <property type="match status" value="1"/>
</dbReference>
<dbReference type="EMBL" id="CAJNNV010027740">
    <property type="protein sequence ID" value="CAE8621436.1"/>
    <property type="molecule type" value="Genomic_DNA"/>
</dbReference>